<proteinExistence type="predicted"/>
<gene>
    <name evidence="2" type="ORF">FEF34_39225</name>
</gene>
<accession>A0A5R9DX23</accession>
<dbReference type="OrthoDB" id="4154688at2"/>
<sequence>MSKAPRQATAAETRHLKAASADPHGHLPVTVSARLLKAMLEAGFIYREDRDGFRLASAEALAHADGTWRITLAGRRAALTAAQWRTLTERVAEDGAFTTRVNWVTKDGLAAVGLAEYRDDEGVVQPHDGSSGVLGPRFRCYRTELGLRVAQLADEDELR</sequence>
<feature type="region of interest" description="Disordered" evidence="1">
    <location>
        <begin position="1"/>
        <end position="23"/>
    </location>
</feature>
<name>A0A5R9DX23_9ACTN</name>
<protein>
    <submittedName>
        <fullName evidence="2">Uncharacterized protein</fullName>
    </submittedName>
</protein>
<dbReference type="AlphaFoldDB" id="A0A5R9DX23"/>
<dbReference type="RefSeq" id="WP_138058222.1">
    <property type="nucleotide sequence ID" value="NZ_VAWE01000002.1"/>
</dbReference>
<organism evidence="2 3">
    <name type="scientific">Streptomyces marianii</name>
    <dbReference type="NCBI Taxonomy" id="1817406"/>
    <lineage>
        <taxon>Bacteria</taxon>
        <taxon>Bacillati</taxon>
        <taxon>Actinomycetota</taxon>
        <taxon>Actinomycetes</taxon>
        <taxon>Kitasatosporales</taxon>
        <taxon>Streptomycetaceae</taxon>
        <taxon>Streptomyces</taxon>
    </lineage>
</organism>
<dbReference type="EMBL" id="VAWE01000002">
    <property type="protein sequence ID" value="TLQ39412.1"/>
    <property type="molecule type" value="Genomic_DNA"/>
</dbReference>
<comment type="caution">
    <text evidence="2">The sequence shown here is derived from an EMBL/GenBank/DDBJ whole genome shotgun (WGS) entry which is preliminary data.</text>
</comment>
<keyword evidence="3" id="KW-1185">Reference proteome</keyword>
<dbReference type="Proteomes" id="UP000305921">
    <property type="component" value="Unassembled WGS sequence"/>
</dbReference>
<evidence type="ECO:0000256" key="1">
    <source>
        <dbReference type="SAM" id="MobiDB-lite"/>
    </source>
</evidence>
<reference evidence="2 3" key="1">
    <citation type="submission" date="2019-05" db="EMBL/GenBank/DDBJ databases">
        <title>Streptomyces marianii sp. nov., a novel marine actinomycete from southern coast of India.</title>
        <authorList>
            <person name="Iniyan A.M."/>
            <person name="Wink J."/>
            <person name="Ramprasad E."/>
            <person name="Ramana C.V."/>
            <person name="Bunk B."/>
            <person name="Sproer C."/>
            <person name="Joseph F.-J.R.S."/>
            <person name="Vincent S.G.P."/>
        </authorList>
    </citation>
    <scope>NUCLEOTIDE SEQUENCE [LARGE SCALE GENOMIC DNA]</scope>
    <source>
        <strain evidence="2 3">ICN19</strain>
    </source>
</reference>
<evidence type="ECO:0000313" key="2">
    <source>
        <dbReference type="EMBL" id="TLQ39412.1"/>
    </source>
</evidence>
<evidence type="ECO:0000313" key="3">
    <source>
        <dbReference type="Proteomes" id="UP000305921"/>
    </source>
</evidence>